<dbReference type="OMA" id="EPHSHWH"/>
<feature type="transmembrane region" description="Helical" evidence="6">
    <location>
        <begin position="73"/>
        <end position="95"/>
    </location>
</feature>
<feature type="transmembrane region" description="Helical" evidence="6">
    <location>
        <begin position="182"/>
        <end position="206"/>
    </location>
</feature>
<keyword evidence="2" id="KW-1003">Cell membrane</keyword>
<dbReference type="InterPro" id="IPR000620">
    <property type="entry name" value="EamA_dom"/>
</dbReference>
<dbReference type="SUPFAM" id="SSF103481">
    <property type="entry name" value="Multidrug resistance efflux transporter EmrE"/>
    <property type="match status" value="2"/>
</dbReference>
<evidence type="ECO:0000256" key="3">
    <source>
        <dbReference type="ARBA" id="ARBA00022692"/>
    </source>
</evidence>
<protein>
    <submittedName>
        <fullName evidence="8">EamA family transporter</fullName>
    </submittedName>
</protein>
<organism evidence="8 9">
    <name type="scientific">Delftia acidovorans</name>
    <name type="common">Pseudomonas acidovorans</name>
    <name type="synonym">Comamonas acidovorans</name>
    <dbReference type="NCBI Taxonomy" id="80866"/>
    <lineage>
        <taxon>Bacteria</taxon>
        <taxon>Pseudomonadati</taxon>
        <taxon>Pseudomonadota</taxon>
        <taxon>Betaproteobacteria</taxon>
        <taxon>Burkholderiales</taxon>
        <taxon>Comamonadaceae</taxon>
        <taxon>Delftia</taxon>
    </lineage>
</organism>
<evidence type="ECO:0000256" key="5">
    <source>
        <dbReference type="ARBA" id="ARBA00023136"/>
    </source>
</evidence>
<evidence type="ECO:0000313" key="8">
    <source>
        <dbReference type="EMBL" id="QPS11090.1"/>
    </source>
</evidence>
<feature type="transmembrane region" description="Helical" evidence="6">
    <location>
        <begin position="33"/>
        <end position="53"/>
    </location>
</feature>
<dbReference type="EMBL" id="CP065668">
    <property type="protein sequence ID" value="QPS11090.1"/>
    <property type="molecule type" value="Genomic_DNA"/>
</dbReference>
<evidence type="ECO:0000256" key="1">
    <source>
        <dbReference type="ARBA" id="ARBA00004651"/>
    </source>
</evidence>
<dbReference type="InterPro" id="IPR037185">
    <property type="entry name" value="EmrE-like"/>
</dbReference>
<comment type="subcellular location">
    <subcellularLocation>
        <location evidence="1">Cell membrane</location>
        <topology evidence="1">Multi-pass membrane protein</topology>
    </subcellularLocation>
</comment>
<feature type="transmembrane region" description="Helical" evidence="6">
    <location>
        <begin position="212"/>
        <end position="234"/>
    </location>
</feature>
<proteinExistence type="predicted"/>
<feature type="transmembrane region" description="Helical" evidence="6">
    <location>
        <begin position="101"/>
        <end position="122"/>
    </location>
</feature>
<evidence type="ECO:0000256" key="6">
    <source>
        <dbReference type="SAM" id="Phobius"/>
    </source>
</evidence>
<dbReference type="PANTHER" id="PTHR42920">
    <property type="entry name" value="OS03G0707200 PROTEIN-RELATED"/>
    <property type="match status" value="1"/>
</dbReference>
<feature type="domain" description="EamA" evidence="7">
    <location>
        <begin position="157"/>
        <end position="284"/>
    </location>
</feature>
<reference evidence="8 9" key="1">
    <citation type="submission" date="2020-12" db="EMBL/GenBank/DDBJ databases">
        <title>FDA dAtabase for Regulatory Grade micrObial Sequences (FDA-ARGOS): Supporting development and validation of Infectious Disease Dx tests.</title>
        <authorList>
            <person name="Sproer C."/>
            <person name="Gronow S."/>
            <person name="Severitt S."/>
            <person name="Schroder I."/>
            <person name="Tallon L."/>
            <person name="Sadzewicz L."/>
            <person name="Zhao X."/>
            <person name="Boylan J."/>
            <person name="Ott S."/>
            <person name="Bowen H."/>
            <person name="Vavikolanu K."/>
            <person name="Mehta A."/>
            <person name="Aluvathingal J."/>
            <person name="Nadendla S."/>
            <person name="Lowell S."/>
            <person name="Myers T."/>
            <person name="Yan Y."/>
            <person name="Sichtig H."/>
        </authorList>
    </citation>
    <scope>NUCLEOTIDE SEQUENCE [LARGE SCALE GENOMIC DNA]</scope>
    <source>
        <strain evidence="8 9">FDAARGOS_909</strain>
    </source>
</reference>
<dbReference type="AlphaFoldDB" id="A0A7T2W3C5"/>
<feature type="domain" description="EamA" evidence="7">
    <location>
        <begin position="9"/>
        <end position="145"/>
    </location>
</feature>
<feature type="transmembrane region" description="Helical" evidence="6">
    <location>
        <begin position="129"/>
        <end position="147"/>
    </location>
</feature>
<keyword evidence="3 6" id="KW-0812">Transmembrane</keyword>
<feature type="transmembrane region" description="Helical" evidence="6">
    <location>
        <begin position="246"/>
        <end position="263"/>
    </location>
</feature>
<dbReference type="RefSeq" id="WP_012203665.1">
    <property type="nucleotide sequence ID" value="NZ_CANENH010000005.1"/>
</dbReference>
<dbReference type="InterPro" id="IPR051258">
    <property type="entry name" value="Diverse_Substrate_Transporter"/>
</dbReference>
<feature type="transmembrane region" description="Helical" evidence="6">
    <location>
        <begin position="269"/>
        <end position="286"/>
    </location>
</feature>
<sequence>MSVRSASPALAAALLFGASTPFAKLLVGDVPPLLLAGLLYLGSGIGLGALLAIRQLWDRPDQAPAVGISKKDIPWLLGAVLFGGMLGPALLMWGLTETSGATASLLLNVEGVLTAVIAWVVFKENADRHIVLGMVAIVVGGVLLSWQPGGASLSPHALLVVAACLCWGIDNNLTRQVSSNDAMVIACCKGLLAGVCNTALAVYMGAQQPEPAAVISSMAVGFLGYGLSLTLFVVGLRTLGTARTGAYFSVAPLFGVALSFAILQEAPSTLFWAAAVFMGIGVWLHLRERHEHEHSHEPIVHTHSHRHDEHHQHGHGAEWGGKEPHVHAHTHEVLTHRHPHYPDIHHRHVH</sequence>
<feature type="transmembrane region" description="Helical" evidence="6">
    <location>
        <begin position="153"/>
        <end position="170"/>
    </location>
</feature>
<dbReference type="Pfam" id="PF00892">
    <property type="entry name" value="EamA"/>
    <property type="match status" value="2"/>
</dbReference>
<evidence type="ECO:0000313" key="9">
    <source>
        <dbReference type="Proteomes" id="UP000594778"/>
    </source>
</evidence>
<dbReference type="PANTHER" id="PTHR42920:SF11">
    <property type="entry name" value="INNER MEMBRANE PROTEIN YTFF"/>
    <property type="match status" value="1"/>
</dbReference>
<evidence type="ECO:0000256" key="2">
    <source>
        <dbReference type="ARBA" id="ARBA00022475"/>
    </source>
</evidence>
<dbReference type="GeneID" id="31503006"/>
<keyword evidence="5 6" id="KW-0472">Membrane</keyword>
<name>A0A7T2W3C5_DELAC</name>
<evidence type="ECO:0000256" key="4">
    <source>
        <dbReference type="ARBA" id="ARBA00022989"/>
    </source>
</evidence>
<gene>
    <name evidence="8" type="ORF">I6G66_14285</name>
</gene>
<dbReference type="Proteomes" id="UP000594778">
    <property type="component" value="Chromosome"/>
</dbReference>
<evidence type="ECO:0000259" key="7">
    <source>
        <dbReference type="Pfam" id="PF00892"/>
    </source>
</evidence>
<accession>A0A7T2W3C5</accession>
<dbReference type="GO" id="GO:0005886">
    <property type="term" value="C:plasma membrane"/>
    <property type="evidence" value="ECO:0007669"/>
    <property type="project" value="UniProtKB-SubCell"/>
</dbReference>
<keyword evidence="4 6" id="KW-1133">Transmembrane helix</keyword>